<reference evidence="1 2" key="1">
    <citation type="journal article" date="2013" name="Genome Announc.">
        <title>Draft Genome Sequence of the Methanotrophic Gammaproteobacterium Methyloglobulus morosus DSM 22980 Strain KoM1.</title>
        <authorList>
            <person name="Poehlein A."/>
            <person name="Deutzmann J.S."/>
            <person name="Daniel R."/>
            <person name="Simeonova D.D."/>
        </authorList>
    </citation>
    <scope>NUCLEOTIDE SEQUENCE [LARGE SCALE GENOMIC DNA]</scope>
    <source>
        <strain evidence="1 2">KoM1</strain>
    </source>
</reference>
<dbReference type="AlphaFoldDB" id="V5E0T8"/>
<name>V5E0T8_9GAMM</name>
<dbReference type="Proteomes" id="UP000017842">
    <property type="component" value="Unassembled WGS sequence"/>
</dbReference>
<gene>
    <name evidence="1" type="ORF">MGMO_34c00100</name>
</gene>
<protein>
    <submittedName>
        <fullName evidence="1">Uncharacterized protein</fullName>
    </submittedName>
</protein>
<proteinExistence type="predicted"/>
<organism evidence="1 2">
    <name type="scientific">Methyloglobulus morosus KoM1</name>
    <dbReference type="NCBI Taxonomy" id="1116472"/>
    <lineage>
        <taxon>Bacteria</taxon>
        <taxon>Pseudomonadati</taxon>
        <taxon>Pseudomonadota</taxon>
        <taxon>Gammaproteobacteria</taxon>
        <taxon>Methylococcales</taxon>
        <taxon>Methylococcaceae</taxon>
        <taxon>Methyloglobulus</taxon>
    </lineage>
</organism>
<evidence type="ECO:0000313" key="1">
    <source>
        <dbReference type="EMBL" id="ESS73166.1"/>
    </source>
</evidence>
<keyword evidence="2" id="KW-1185">Reference proteome</keyword>
<sequence length="30" mass="3682">MNWGIQFSLRHDYLKDIFQVYAKISYQLFG</sequence>
<dbReference type="STRING" id="1116472.MGMO_34c00100"/>
<evidence type="ECO:0000313" key="2">
    <source>
        <dbReference type="Proteomes" id="UP000017842"/>
    </source>
</evidence>
<accession>V5E0T8</accession>
<dbReference type="EMBL" id="AYLO01000033">
    <property type="protein sequence ID" value="ESS73166.1"/>
    <property type="molecule type" value="Genomic_DNA"/>
</dbReference>
<comment type="caution">
    <text evidence="1">The sequence shown here is derived from an EMBL/GenBank/DDBJ whole genome shotgun (WGS) entry which is preliminary data.</text>
</comment>